<reference evidence="3" key="1">
    <citation type="journal article" date="2008" name="Nat. Genet.">
        <title>The Pristionchus pacificus genome provides a unique perspective on nematode lifestyle and parasitism.</title>
        <authorList>
            <person name="Dieterich C."/>
            <person name="Clifton S.W."/>
            <person name="Schuster L.N."/>
            <person name="Chinwalla A."/>
            <person name="Delehaunty K."/>
            <person name="Dinkelacker I."/>
            <person name="Fulton L."/>
            <person name="Fulton R."/>
            <person name="Godfrey J."/>
            <person name="Minx P."/>
            <person name="Mitreva M."/>
            <person name="Roeseler W."/>
            <person name="Tian H."/>
            <person name="Witte H."/>
            <person name="Yang S.P."/>
            <person name="Wilson R.K."/>
            <person name="Sommer R.J."/>
        </authorList>
    </citation>
    <scope>NUCLEOTIDE SEQUENCE [LARGE SCALE GENOMIC DNA]</scope>
    <source>
        <strain evidence="3">PS312</strain>
    </source>
</reference>
<gene>
    <name evidence="2" type="primary">WBGene00283000</name>
</gene>
<feature type="compositionally biased region" description="Basic and acidic residues" evidence="1">
    <location>
        <begin position="48"/>
        <end position="79"/>
    </location>
</feature>
<sequence>MKKERGTTVSPSGVKRSQKSRERERGPCTQTTRKFDTTLRLTSLSRHAQPEKDLNESGEIRERPERGERGGRECTDSGE</sequence>
<feature type="region of interest" description="Disordered" evidence="1">
    <location>
        <begin position="1"/>
        <end position="79"/>
    </location>
</feature>
<protein>
    <submittedName>
        <fullName evidence="2">Uncharacterized protein</fullName>
    </submittedName>
</protein>
<name>A0A2A6CSA6_PRIPA</name>
<dbReference type="AlphaFoldDB" id="A0A2A6CSA6"/>
<keyword evidence="3" id="KW-1185">Reference proteome</keyword>
<proteinExistence type="predicted"/>
<accession>A0A2A6CSA6</accession>
<evidence type="ECO:0000313" key="3">
    <source>
        <dbReference type="Proteomes" id="UP000005239"/>
    </source>
</evidence>
<reference evidence="2" key="2">
    <citation type="submission" date="2022-06" db="UniProtKB">
        <authorList>
            <consortium name="EnsemblMetazoa"/>
        </authorList>
    </citation>
    <scope>IDENTIFICATION</scope>
    <source>
        <strain evidence="2">PS312</strain>
    </source>
</reference>
<dbReference type="EnsemblMetazoa" id="PPA44631.1">
    <property type="protein sequence ID" value="PPA44631.1"/>
    <property type="gene ID" value="WBGene00283000"/>
</dbReference>
<accession>A0A8R1Z5F4</accession>
<organism evidence="2 3">
    <name type="scientific">Pristionchus pacificus</name>
    <name type="common">Parasitic nematode worm</name>
    <dbReference type="NCBI Taxonomy" id="54126"/>
    <lineage>
        <taxon>Eukaryota</taxon>
        <taxon>Metazoa</taxon>
        <taxon>Ecdysozoa</taxon>
        <taxon>Nematoda</taxon>
        <taxon>Chromadorea</taxon>
        <taxon>Rhabditida</taxon>
        <taxon>Rhabditina</taxon>
        <taxon>Diplogasteromorpha</taxon>
        <taxon>Diplogasteroidea</taxon>
        <taxon>Neodiplogasteridae</taxon>
        <taxon>Pristionchus</taxon>
    </lineage>
</organism>
<dbReference type="Proteomes" id="UP000005239">
    <property type="component" value="Unassembled WGS sequence"/>
</dbReference>
<evidence type="ECO:0000256" key="1">
    <source>
        <dbReference type="SAM" id="MobiDB-lite"/>
    </source>
</evidence>
<evidence type="ECO:0000313" key="2">
    <source>
        <dbReference type="EnsemblMetazoa" id="PPA44631.1"/>
    </source>
</evidence>